<evidence type="ECO:0000256" key="1">
    <source>
        <dbReference type="SAM" id="MobiDB-lite"/>
    </source>
</evidence>
<feature type="region of interest" description="Disordered" evidence="1">
    <location>
        <begin position="25"/>
        <end position="71"/>
    </location>
</feature>
<name>A0A0P1GF64_9RHOB</name>
<feature type="compositionally biased region" description="Polar residues" evidence="1">
    <location>
        <begin position="48"/>
        <end position="58"/>
    </location>
</feature>
<gene>
    <name evidence="2" type="ORF">TRN7648_02811</name>
</gene>
<organism evidence="2 3">
    <name type="scientific">Tropicibacter naphthalenivorans</name>
    <dbReference type="NCBI Taxonomy" id="441103"/>
    <lineage>
        <taxon>Bacteria</taxon>
        <taxon>Pseudomonadati</taxon>
        <taxon>Pseudomonadota</taxon>
        <taxon>Alphaproteobacteria</taxon>
        <taxon>Rhodobacterales</taxon>
        <taxon>Roseobacteraceae</taxon>
        <taxon>Tropicibacter</taxon>
    </lineage>
</organism>
<dbReference type="EMBL" id="CYSE01000005">
    <property type="protein sequence ID" value="CUH80091.1"/>
    <property type="molecule type" value="Genomic_DNA"/>
</dbReference>
<sequence length="112" mass="11191">MSRFYKQTSSDDLFGTASFGTASFGGGGGGGGHNSGVVNHGPNPVSAYGTSHTGLTNGSYPSSGSSLSDTAQHIGHHLVGGTSATFGTSGVDISTTTNCTSCHNPFDDPYAR</sequence>
<dbReference type="STRING" id="441103.TRN7648_02811"/>
<accession>A0A0P1GF64</accession>
<protein>
    <submittedName>
        <fullName evidence="2">Uncharacterized protein</fullName>
    </submittedName>
</protein>
<feature type="compositionally biased region" description="Gly residues" evidence="1">
    <location>
        <begin position="25"/>
        <end position="34"/>
    </location>
</feature>
<evidence type="ECO:0000313" key="2">
    <source>
        <dbReference type="EMBL" id="CUH80091.1"/>
    </source>
</evidence>
<keyword evidence="3" id="KW-1185">Reference proteome</keyword>
<feature type="compositionally biased region" description="Low complexity" evidence="1">
    <location>
        <begin position="59"/>
        <end position="68"/>
    </location>
</feature>
<reference evidence="2 3" key="1">
    <citation type="submission" date="2015-09" db="EMBL/GenBank/DDBJ databases">
        <authorList>
            <consortium name="Swine Surveillance"/>
        </authorList>
    </citation>
    <scope>NUCLEOTIDE SEQUENCE [LARGE SCALE GENOMIC DNA]</scope>
    <source>
        <strain evidence="2 3">CECT 7648</strain>
    </source>
</reference>
<evidence type="ECO:0000313" key="3">
    <source>
        <dbReference type="Proteomes" id="UP000054935"/>
    </source>
</evidence>
<dbReference type="Proteomes" id="UP000054935">
    <property type="component" value="Unassembled WGS sequence"/>
</dbReference>
<dbReference type="AlphaFoldDB" id="A0A0P1GF64"/>
<proteinExistence type="predicted"/>